<comment type="caution">
    <text evidence="1">The sequence shown here is derived from an EMBL/GenBank/DDBJ whole genome shotgun (WGS) entry which is preliminary data.</text>
</comment>
<evidence type="ECO:0000313" key="1">
    <source>
        <dbReference type="EMBL" id="KAF9803493.1"/>
    </source>
</evidence>
<protein>
    <submittedName>
        <fullName evidence="1">Uncharacterized protein</fullName>
    </submittedName>
</protein>
<proteinExistence type="predicted"/>
<reference evidence="1" key="1">
    <citation type="submission" date="2020-11" db="EMBL/GenBank/DDBJ databases">
        <authorList>
            <person name="Koelle M."/>
            <person name="Horta M.A.C."/>
            <person name="Nowrousian M."/>
            <person name="Ohm R.A."/>
            <person name="Benz P."/>
            <person name="Pilgard A."/>
        </authorList>
    </citation>
    <scope>NUCLEOTIDE SEQUENCE</scope>
    <source>
        <strain evidence="1">FPRL280</strain>
    </source>
</reference>
<dbReference type="EMBL" id="JADOXO010000505">
    <property type="protein sequence ID" value="KAF9803493.1"/>
    <property type="molecule type" value="Genomic_DNA"/>
</dbReference>
<accession>A0A8H7TY77</accession>
<dbReference type="AlphaFoldDB" id="A0A8H7TY77"/>
<reference evidence="1" key="2">
    <citation type="journal article" name="Front. Microbiol.">
        <title>Degradative Capacity of Two Strains of Rhodonia placenta: From Phenotype to Genotype.</title>
        <authorList>
            <person name="Kolle M."/>
            <person name="Horta M.A.C."/>
            <person name="Nowrousian M."/>
            <person name="Ohm R.A."/>
            <person name="Benz J.P."/>
            <person name="Pilgard A."/>
        </authorList>
    </citation>
    <scope>NUCLEOTIDE SEQUENCE</scope>
    <source>
        <strain evidence="1">FPRL280</strain>
    </source>
</reference>
<evidence type="ECO:0000313" key="2">
    <source>
        <dbReference type="Proteomes" id="UP000639403"/>
    </source>
</evidence>
<gene>
    <name evidence="1" type="ORF">IEO21_09666</name>
</gene>
<sequence>MSTTRPRSRTGLWLPRRFTLLDSSHGPRSMPR</sequence>
<organism evidence="1 2">
    <name type="scientific">Rhodonia placenta</name>
    <dbReference type="NCBI Taxonomy" id="104341"/>
    <lineage>
        <taxon>Eukaryota</taxon>
        <taxon>Fungi</taxon>
        <taxon>Dikarya</taxon>
        <taxon>Basidiomycota</taxon>
        <taxon>Agaricomycotina</taxon>
        <taxon>Agaricomycetes</taxon>
        <taxon>Polyporales</taxon>
        <taxon>Adustoporiaceae</taxon>
        <taxon>Rhodonia</taxon>
    </lineage>
</organism>
<dbReference type="Proteomes" id="UP000639403">
    <property type="component" value="Unassembled WGS sequence"/>
</dbReference>
<name>A0A8H7TY77_9APHY</name>